<reference evidence="2 3" key="1">
    <citation type="submission" date="2018-06" db="EMBL/GenBank/DDBJ databases">
        <title>Halonotius sp. F13-13 a new haloarchaeeon isolated from a solar saltern from Isla Cristina, Huelva, Spain.</title>
        <authorList>
            <person name="Duran-Viseras A."/>
            <person name="Sanchez-Porro C."/>
            <person name="Ventosa A."/>
        </authorList>
    </citation>
    <scope>NUCLEOTIDE SEQUENCE [LARGE SCALE GENOMIC DNA]</scope>
    <source>
        <strain evidence="2 3">F13-13</strain>
    </source>
</reference>
<name>A0A3A6PXN7_9EURY</name>
<dbReference type="SUPFAM" id="SSF88723">
    <property type="entry name" value="PIN domain-like"/>
    <property type="match status" value="1"/>
</dbReference>
<protein>
    <submittedName>
        <fullName evidence="2">VapC toxin family PIN domain ribonuclease</fullName>
    </submittedName>
</protein>
<dbReference type="Pfam" id="PF01850">
    <property type="entry name" value="PIN"/>
    <property type="match status" value="1"/>
</dbReference>
<dbReference type="InterPro" id="IPR039018">
    <property type="entry name" value="VapC20-like"/>
</dbReference>
<evidence type="ECO:0000313" key="3">
    <source>
        <dbReference type="Proteomes" id="UP000276588"/>
    </source>
</evidence>
<dbReference type="PANTHER" id="PTHR42188:SF1">
    <property type="entry name" value="23S RRNA-SPECIFIC ENDONUCLEASE VAPC20"/>
    <property type="match status" value="1"/>
</dbReference>
<gene>
    <name evidence="2" type="ORF">DM826_03285</name>
</gene>
<keyword evidence="3" id="KW-1185">Reference proteome</keyword>
<evidence type="ECO:0000313" key="2">
    <source>
        <dbReference type="EMBL" id="RJX44112.1"/>
    </source>
</evidence>
<evidence type="ECO:0000259" key="1">
    <source>
        <dbReference type="Pfam" id="PF01850"/>
    </source>
</evidence>
<feature type="domain" description="PIN" evidence="1">
    <location>
        <begin position="10"/>
        <end position="138"/>
    </location>
</feature>
<dbReference type="GO" id="GO:0016075">
    <property type="term" value="P:rRNA catabolic process"/>
    <property type="evidence" value="ECO:0007669"/>
    <property type="project" value="TreeGrafter"/>
</dbReference>
<dbReference type="AlphaFoldDB" id="A0A3A6PXN7"/>
<dbReference type="OrthoDB" id="198094at2157"/>
<dbReference type="Gene3D" id="3.40.50.1010">
    <property type="entry name" value="5'-nuclease"/>
    <property type="match status" value="1"/>
</dbReference>
<comment type="caution">
    <text evidence="2">The sequence shown here is derived from an EMBL/GenBank/DDBJ whole genome shotgun (WGS) entry which is preliminary data.</text>
</comment>
<dbReference type="InterPro" id="IPR002716">
    <property type="entry name" value="PIN_dom"/>
</dbReference>
<proteinExistence type="predicted"/>
<dbReference type="GO" id="GO:0004521">
    <property type="term" value="F:RNA endonuclease activity"/>
    <property type="evidence" value="ECO:0007669"/>
    <property type="project" value="InterPro"/>
</dbReference>
<dbReference type="InterPro" id="IPR029060">
    <property type="entry name" value="PIN-like_dom_sf"/>
</dbReference>
<dbReference type="Proteomes" id="UP000276588">
    <property type="component" value="Unassembled WGS sequence"/>
</dbReference>
<dbReference type="PANTHER" id="PTHR42188">
    <property type="entry name" value="23S RRNA-SPECIFIC ENDONUCLEASE VAPC20"/>
    <property type="match status" value="1"/>
</dbReference>
<sequence length="149" mass="16198">MSVSSATPLMIDTGALYARADSDDTHHETATDVFERIRSGGLPYRPLYTTQAVLAEAATLCRYKLGHDVAVRTLTAVRDSQSITVLPVEPDTFDAAATQFAAYDDQEISFVDHTTAVLAADRDIDHVFAFDDGFRTLGFTVVPNDEVAP</sequence>
<dbReference type="EMBL" id="QKNY01000005">
    <property type="protein sequence ID" value="RJX44112.1"/>
    <property type="molecule type" value="Genomic_DNA"/>
</dbReference>
<accession>A0A3A6PXN7</accession>
<organism evidence="2 3">
    <name type="scientific">Halonotius aquaticus</name>
    <dbReference type="NCBI Taxonomy" id="2216978"/>
    <lineage>
        <taxon>Archaea</taxon>
        <taxon>Methanobacteriati</taxon>
        <taxon>Methanobacteriota</taxon>
        <taxon>Stenosarchaea group</taxon>
        <taxon>Halobacteria</taxon>
        <taxon>Halobacteriales</taxon>
        <taxon>Haloferacaceae</taxon>
        <taxon>Halonotius</taxon>
    </lineage>
</organism>
<dbReference type="RefSeq" id="WP_120101443.1">
    <property type="nucleotide sequence ID" value="NZ_QKNY01000005.1"/>
</dbReference>